<dbReference type="InterPro" id="IPR011993">
    <property type="entry name" value="PH-like_dom_sf"/>
</dbReference>
<organism evidence="3 4">
    <name type="scientific">Acrobeloides nanus</name>
    <dbReference type="NCBI Taxonomy" id="290746"/>
    <lineage>
        <taxon>Eukaryota</taxon>
        <taxon>Metazoa</taxon>
        <taxon>Ecdysozoa</taxon>
        <taxon>Nematoda</taxon>
        <taxon>Chromadorea</taxon>
        <taxon>Rhabditida</taxon>
        <taxon>Tylenchina</taxon>
        <taxon>Cephalobomorpha</taxon>
        <taxon>Cephaloboidea</taxon>
        <taxon>Cephalobidae</taxon>
        <taxon>Acrobeloides</taxon>
    </lineage>
</organism>
<feature type="compositionally biased region" description="Pro residues" evidence="1">
    <location>
        <begin position="1012"/>
        <end position="1024"/>
    </location>
</feature>
<protein>
    <submittedName>
        <fullName evidence="4">DH domain-containing protein</fullName>
    </submittedName>
</protein>
<accession>A0A914DTA2</accession>
<feature type="compositionally biased region" description="Acidic residues" evidence="1">
    <location>
        <begin position="841"/>
        <end position="850"/>
    </location>
</feature>
<feature type="region of interest" description="Disordered" evidence="1">
    <location>
        <begin position="924"/>
        <end position="950"/>
    </location>
</feature>
<dbReference type="Gene3D" id="1.20.900.10">
    <property type="entry name" value="Dbl homology (DH) domain"/>
    <property type="match status" value="1"/>
</dbReference>
<dbReference type="GO" id="GO:0005085">
    <property type="term" value="F:guanyl-nucleotide exchange factor activity"/>
    <property type="evidence" value="ECO:0007669"/>
    <property type="project" value="InterPro"/>
</dbReference>
<dbReference type="SUPFAM" id="SSF50729">
    <property type="entry name" value="PH domain-like"/>
    <property type="match status" value="1"/>
</dbReference>
<feature type="region of interest" description="Disordered" evidence="1">
    <location>
        <begin position="136"/>
        <end position="167"/>
    </location>
</feature>
<evidence type="ECO:0000256" key="1">
    <source>
        <dbReference type="SAM" id="MobiDB-lite"/>
    </source>
</evidence>
<feature type="region of interest" description="Disordered" evidence="1">
    <location>
        <begin position="1002"/>
        <end position="1025"/>
    </location>
</feature>
<dbReference type="SMART" id="SM00325">
    <property type="entry name" value="RhoGEF"/>
    <property type="match status" value="1"/>
</dbReference>
<feature type="compositionally biased region" description="Polar residues" evidence="1">
    <location>
        <begin position="756"/>
        <end position="773"/>
    </location>
</feature>
<dbReference type="GO" id="GO:0043542">
    <property type="term" value="P:endothelial cell migration"/>
    <property type="evidence" value="ECO:0007669"/>
    <property type="project" value="TreeGrafter"/>
</dbReference>
<dbReference type="InterPro" id="IPR000219">
    <property type="entry name" value="DH_dom"/>
</dbReference>
<dbReference type="SUPFAM" id="SSF48065">
    <property type="entry name" value="DBL homology domain (DH-domain)"/>
    <property type="match status" value="1"/>
</dbReference>
<reference evidence="4" key="1">
    <citation type="submission" date="2022-11" db="UniProtKB">
        <authorList>
            <consortium name="WormBaseParasite"/>
        </authorList>
    </citation>
    <scope>IDENTIFICATION</scope>
</reference>
<evidence type="ECO:0000259" key="2">
    <source>
        <dbReference type="PROSITE" id="PS50010"/>
    </source>
</evidence>
<proteinExistence type="predicted"/>
<name>A0A914DTA2_9BILA</name>
<dbReference type="CDD" id="cd13244">
    <property type="entry name" value="PH_PLEKHG5_G6"/>
    <property type="match status" value="1"/>
</dbReference>
<dbReference type="PANTHER" id="PTHR13217">
    <property type="entry name" value="PLECKSTRIN HOMOLOGY DOMAIN-CONTAINING FAMILY G MEMBER 7"/>
    <property type="match status" value="1"/>
</dbReference>
<dbReference type="Proteomes" id="UP000887540">
    <property type="component" value="Unplaced"/>
</dbReference>
<dbReference type="GO" id="GO:0007266">
    <property type="term" value="P:Rho protein signal transduction"/>
    <property type="evidence" value="ECO:0007669"/>
    <property type="project" value="TreeGrafter"/>
</dbReference>
<dbReference type="GO" id="GO:0030424">
    <property type="term" value="C:axon"/>
    <property type="evidence" value="ECO:0007669"/>
    <property type="project" value="TreeGrafter"/>
</dbReference>
<dbReference type="GO" id="GO:0005886">
    <property type="term" value="C:plasma membrane"/>
    <property type="evidence" value="ECO:0007669"/>
    <property type="project" value="TreeGrafter"/>
</dbReference>
<evidence type="ECO:0000313" key="4">
    <source>
        <dbReference type="WBParaSite" id="ACRNAN_scaffold40.g20003.t1"/>
    </source>
</evidence>
<feature type="region of interest" description="Disordered" evidence="1">
    <location>
        <begin position="755"/>
        <end position="792"/>
    </location>
</feature>
<feature type="region of interest" description="Disordered" evidence="1">
    <location>
        <begin position="839"/>
        <end position="866"/>
    </location>
</feature>
<dbReference type="PANTHER" id="PTHR13217:SF11">
    <property type="entry name" value="PLECKSTRIN HOMOLOGY DOMAIN-CONTAINING FAMILY G MEMBER 5"/>
    <property type="match status" value="1"/>
</dbReference>
<dbReference type="InterPro" id="IPR035899">
    <property type="entry name" value="DBL_dom_sf"/>
</dbReference>
<dbReference type="Pfam" id="PF00621">
    <property type="entry name" value="RhoGEF"/>
    <property type="match status" value="1"/>
</dbReference>
<dbReference type="GO" id="GO:0030139">
    <property type="term" value="C:endocytic vesicle"/>
    <property type="evidence" value="ECO:0007669"/>
    <property type="project" value="TreeGrafter"/>
</dbReference>
<feature type="compositionally biased region" description="Polar residues" evidence="1">
    <location>
        <begin position="851"/>
        <end position="863"/>
    </location>
</feature>
<dbReference type="WBParaSite" id="ACRNAN_scaffold40.g20003.t1">
    <property type="protein sequence ID" value="ACRNAN_scaffold40.g20003.t1"/>
    <property type="gene ID" value="ACRNAN_scaffold40.g20003"/>
</dbReference>
<dbReference type="PROSITE" id="PS50010">
    <property type="entry name" value="DH_2"/>
    <property type="match status" value="1"/>
</dbReference>
<sequence>MERSDRCNSVPAIVNSLSLANTMEFITVDLLNDDGNPLNSPHLVESVAGRKLADCVEPFLILHGISTDSVEYFLEKSSTPIPENSDAKFLAGHKIFVRLKREMLARSRTCISMPSTNNSYENHHNYIDYGTLHVDRKKDRHTDEKDRKPMDSISRRPSFSHRKMLGKPRSLSTCPVYPAINLGPCDGLACHNPEASTTPTFAPYLYSQDRKFSLNLDSNGLTPDELAYFQDTSWTYSGENGDNYGTRRARSTNSVRKSLFSGRDKINGMLDKIFSQIVANRASDLSFLDLEDHWTSLVKTHKQLNKKSCEQQEAIWEIITTEKRYLMLLQHMEDLTLCFVELQKQGVLRDISCRRVFLNYGELLRCNLMFWKRAILPLLLKSKESGTPLNPKLLLPGFQGIIEWSRCYIDFNVGHAESHAYVQKKQKESEMFNEFVRWAESLNAMNRQKLLDTLTTPMQRLTRYTLLLKAVLKTTTDSDEKVTIQSMIDRTEAATLRLNYEMSNNELRIQLSEIMKSIESYDVIDNEEFDKLFQSRSACHLNLTNPMPFMTGAPKYRRLYTRGDLKIREGKQGPKIDAHCLLFTDMFLICKATSKRNDRFRIIKAPMHVSNIIVHPFNDGTGFYFIFMNEFDSASILLMVSTTGIEESRRWLEMIAMAQDEFKRLRTHDFEALLLEKEKQLNQRKEVMKSDLPATAPANVYPTNPLFNMDIHAPVVHKKSHSMDSQVVAASRPNSAVLRKSDTISSAEQLDRRFNDSLTNATSRSSINSNTSDKALLSPRNESPSTTIIHMNGHHEPKENFAQNCHTNGGDHLDEVYPGCSAPENTPHTESIFNFEQTPTIEEDPPEDGSENSTPRFTQSANNGRRFEKRYHTVGEIESNRPHLPNGAPSGILKRFSWNVSSAMSGSSRKISSKLNELNGRRLSQSTACSSDSFSSSTSGISSASASSYDTSTIASSITTDTLLADQHDSSKKRQYFAEKNSPHVSTVHIGESIEIIDKLQNGNESSEARATPPPPLPEVPPPDVTVISAKQKKPPTELLRFILDDQLETSEI</sequence>
<feature type="domain" description="DH" evidence="2">
    <location>
        <begin position="310"/>
        <end position="501"/>
    </location>
</feature>
<dbReference type="Gene3D" id="2.30.29.30">
    <property type="entry name" value="Pleckstrin-homology domain (PH domain)/Phosphotyrosine-binding domain (PTB)"/>
    <property type="match status" value="1"/>
</dbReference>
<feature type="compositionally biased region" description="Polar residues" evidence="1">
    <location>
        <begin position="780"/>
        <end position="789"/>
    </location>
</feature>
<evidence type="ECO:0000313" key="3">
    <source>
        <dbReference type="Proteomes" id="UP000887540"/>
    </source>
</evidence>
<feature type="compositionally biased region" description="Basic and acidic residues" evidence="1">
    <location>
        <begin position="136"/>
        <end position="154"/>
    </location>
</feature>
<keyword evidence="3" id="KW-1185">Reference proteome</keyword>
<dbReference type="AlphaFoldDB" id="A0A914DTA2"/>
<dbReference type="InterPro" id="IPR040181">
    <property type="entry name" value="PKHG5/7"/>
</dbReference>